<dbReference type="InterPro" id="IPR001214">
    <property type="entry name" value="SET_dom"/>
</dbReference>
<feature type="domain" description="SET" evidence="2">
    <location>
        <begin position="295"/>
        <end position="439"/>
    </location>
</feature>
<gene>
    <name evidence="3" type="ORF">FisN_24Hh173</name>
</gene>
<comment type="caution">
    <text evidence="3">The sequence shown here is derived from an EMBL/GenBank/DDBJ whole genome shotgun (WGS) entry which is preliminary data.</text>
</comment>
<dbReference type="Pfam" id="PF00856">
    <property type="entry name" value="SET"/>
    <property type="match status" value="1"/>
</dbReference>
<reference evidence="3 4" key="1">
    <citation type="journal article" date="2015" name="Plant Cell">
        <title>Oil accumulation by the oleaginous diatom Fistulifera solaris as revealed by the genome and transcriptome.</title>
        <authorList>
            <person name="Tanaka T."/>
            <person name="Maeda Y."/>
            <person name="Veluchamy A."/>
            <person name="Tanaka M."/>
            <person name="Abida H."/>
            <person name="Marechal E."/>
            <person name="Bowler C."/>
            <person name="Muto M."/>
            <person name="Sunaga Y."/>
            <person name="Tanaka M."/>
            <person name="Yoshino T."/>
            <person name="Taniguchi T."/>
            <person name="Fukuda Y."/>
            <person name="Nemoto M."/>
            <person name="Matsumoto M."/>
            <person name="Wong P.S."/>
            <person name="Aburatani S."/>
            <person name="Fujibuchi W."/>
        </authorList>
    </citation>
    <scope>NUCLEOTIDE SEQUENCE [LARGE SCALE GENOMIC DNA]</scope>
    <source>
        <strain evidence="3 4">JPCC DA0580</strain>
    </source>
</reference>
<dbReference type="Gene3D" id="2.170.270.10">
    <property type="entry name" value="SET domain"/>
    <property type="match status" value="2"/>
</dbReference>
<organism evidence="3 4">
    <name type="scientific">Fistulifera solaris</name>
    <name type="common">Oleaginous diatom</name>
    <dbReference type="NCBI Taxonomy" id="1519565"/>
    <lineage>
        <taxon>Eukaryota</taxon>
        <taxon>Sar</taxon>
        <taxon>Stramenopiles</taxon>
        <taxon>Ochrophyta</taxon>
        <taxon>Bacillariophyta</taxon>
        <taxon>Bacillariophyceae</taxon>
        <taxon>Bacillariophycidae</taxon>
        <taxon>Naviculales</taxon>
        <taxon>Naviculaceae</taxon>
        <taxon>Fistulifera</taxon>
    </lineage>
</organism>
<dbReference type="InterPro" id="IPR046341">
    <property type="entry name" value="SET_dom_sf"/>
</dbReference>
<evidence type="ECO:0000256" key="1">
    <source>
        <dbReference type="SAM" id="SignalP"/>
    </source>
</evidence>
<dbReference type="EMBL" id="BDSP01000122">
    <property type="protein sequence ID" value="GAX17760.1"/>
    <property type="molecule type" value="Genomic_DNA"/>
</dbReference>
<dbReference type="OrthoDB" id="39971at2759"/>
<protein>
    <recommendedName>
        <fullName evidence="2">SET domain-containing protein</fullName>
    </recommendedName>
</protein>
<evidence type="ECO:0000259" key="2">
    <source>
        <dbReference type="PROSITE" id="PS50280"/>
    </source>
</evidence>
<dbReference type="AlphaFoldDB" id="A0A1Z5JUQ7"/>
<keyword evidence="1" id="KW-0732">Signal</keyword>
<name>A0A1Z5JUQ7_FISSO</name>
<keyword evidence="4" id="KW-1185">Reference proteome</keyword>
<dbReference type="PROSITE" id="PS50280">
    <property type="entry name" value="SET"/>
    <property type="match status" value="1"/>
</dbReference>
<dbReference type="SUPFAM" id="SSF82199">
    <property type="entry name" value="SET domain"/>
    <property type="match status" value="2"/>
</dbReference>
<sequence>MSHVLNHRRRLFVIALLLLHTTTTHAHPPDVPECSLWIAPSTIPGAGLGLFAGKSFVTHETITPGDLTVPLLDMHWHNDVDSFDHDHLFVWDEYTWADHSFLRMQEEGHEVFGASFGIGALPNCLFSSIQVDESLNRFDTAGLSRRHDPGVGAFTPYHDRYGYATNDVPAGQELFVDYGRDYFLQDTRIASIGMVPFPESFDFADELLEDLVDEFLPDSRSILPAAVFSDLYHFIRTNVSNTWPSRTLRALPDLSDSTDFIETIRNVATNGTVTVDQARSIRSVSWLREQGTCVGNLHIRPSTVKQAGRGAFATQAIPEGHVVAAVPLLHIPDRSIMKMHDIRSVPGGPIVHQQLLLNYCFGHSDSTLLLCPYGVATSAINHAAKPNVRIAWSHKLTLRPEWLEQPIEEWAYRYTAGLTWEYIAMRDIAEGEEIFLDYGPAWVAAWKQHVAQWKPQDDPGATEVELNADFDSILPTVAEENSSRRTKHPPNVELMCREEYRQMRGLRPSEKEHHFCRIRLRTNDLRYVAEIVTWIDKKSTEICFLRVKEVLWDLPRDAFVFRDVPYTRDHAQYWSFRHELAVPDELFPAVWRNRLRKSR</sequence>
<dbReference type="Proteomes" id="UP000198406">
    <property type="component" value="Unassembled WGS sequence"/>
</dbReference>
<accession>A0A1Z5JUQ7</accession>
<feature type="chain" id="PRO_5012419078" description="SET domain-containing protein" evidence="1">
    <location>
        <begin position="27"/>
        <end position="599"/>
    </location>
</feature>
<feature type="signal peptide" evidence="1">
    <location>
        <begin position="1"/>
        <end position="26"/>
    </location>
</feature>
<evidence type="ECO:0000313" key="4">
    <source>
        <dbReference type="Proteomes" id="UP000198406"/>
    </source>
</evidence>
<dbReference type="InParanoid" id="A0A1Z5JUQ7"/>
<proteinExistence type="predicted"/>
<evidence type="ECO:0000313" key="3">
    <source>
        <dbReference type="EMBL" id="GAX17760.1"/>
    </source>
</evidence>